<reference evidence="1 2" key="1">
    <citation type="submission" date="2023-05" db="EMBL/GenBank/DDBJ databases">
        <title>B98-5 Cell Line De Novo Hybrid Assembly: An Optical Mapping Approach.</title>
        <authorList>
            <person name="Kananen K."/>
            <person name="Auerbach J.A."/>
            <person name="Kautto E."/>
            <person name="Blachly J.S."/>
        </authorList>
    </citation>
    <scope>NUCLEOTIDE SEQUENCE [LARGE SCALE GENOMIC DNA]</scope>
    <source>
        <strain evidence="1">B95-8</strain>
        <tissue evidence="1">Cell line</tissue>
    </source>
</reference>
<gene>
    <name evidence="1" type="ORF">P7K49_041030</name>
</gene>
<sequence length="105" mass="11713">MLAKLQRARANSMEGLMPRWVPDRAFSRTKDSKAFRQMVRDLIFLAPSTPHPCPFFSWLPSPCMLSGIGLWEDFIPGVPVLPEDMVGTPSAQCWGEGRSCRGEGC</sequence>
<dbReference type="EMBL" id="JASSZA010000417">
    <property type="protein sequence ID" value="KAK2081014.1"/>
    <property type="molecule type" value="Genomic_DNA"/>
</dbReference>
<protein>
    <submittedName>
        <fullName evidence="1">Uncharacterized protein</fullName>
    </submittedName>
</protein>
<accession>A0ABQ9T8E5</accession>
<evidence type="ECO:0000313" key="2">
    <source>
        <dbReference type="Proteomes" id="UP001266305"/>
    </source>
</evidence>
<name>A0ABQ9T8E5_SAGOE</name>
<dbReference type="Proteomes" id="UP001266305">
    <property type="component" value="Unassembled WGS sequence"/>
</dbReference>
<comment type="caution">
    <text evidence="1">The sequence shown here is derived from an EMBL/GenBank/DDBJ whole genome shotgun (WGS) entry which is preliminary data.</text>
</comment>
<organism evidence="1 2">
    <name type="scientific">Saguinus oedipus</name>
    <name type="common">Cotton-top tamarin</name>
    <name type="synonym">Oedipomidas oedipus</name>
    <dbReference type="NCBI Taxonomy" id="9490"/>
    <lineage>
        <taxon>Eukaryota</taxon>
        <taxon>Metazoa</taxon>
        <taxon>Chordata</taxon>
        <taxon>Craniata</taxon>
        <taxon>Vertebrata</taxon>
        <taxon>Euteleostomi</taxon>
        <taxon>Mammalia</taxon>
        <taxon>Eutheria</taxon>
        <taxon>Euarchontoglires</taxon>
        <taxon>Primates</taxon>
        <taxon>Haplorrhini</taxon>
        <taxon>Platyrrhini</taxon>
        <taxon>Cebidae</taxon>
        <taxon>Callitrichinae</taxon>
        <taxon>Saguinus</taxon>
    </lineage>
</organism>
<keyword evidence="2" id="KW-1185">Reference proteome</keyword>
<evidence type="ECO:0000313" key="1">
    <source>
        <dbReference type="EMBL" id="KAK2081014.1"/>
    </source>
</evidence>
<proteinExistence type="predicted"/>